<protein>
    <recommendedName>
        <fullName evidence="3 8">Pectinesterase</fullName>
        <ecNumber evidence="3 8">3.1.1.11</ecNumber>
    </recommendedName>
</protein>
<name>E7CIP8_SITOR</name>
<sequence length="379" mass="40991">MIVQTITISILLVVAIQADHQTYPGSASRPILSDSEAAQYTETNYLGGWSPENINTVQADYTVGSGQQFSSVQQAVNEAINAGGTSRKYIRIEPGTYNEILYIPSTKVPITLYGTGNSGDVHIYFDQSAQTTGTDYANTVNPNGERYKSGDPAYSMYEKCAGNANIGTSCSSVVWINADDVQVTKITFENPSSAAQAVAVQTNGKNIHFEDVQFLGFQDTLYLHSGKAYFNNVIVKGDVDFIFGAATAIFKNSQLIGRGDRPRTSGLIFAPSTDPNNKYGFLVINSLISADSNIEQRHGLSLARAWDSGVSSGSYVPGVSPNGQLVIRESSIDDGINVDAPYSTSTSGREFNTDINTNRNIDDNVHNRFWEYKNTGTGA</sequence>
<keyword evidence="4 8" id="KW-0378">Hydrolase</keyword>
<evidence type="ECO:0000256" key="7">
    <source>
        <dbReference type="PROSITE-ProRule" id="PRU10040"/>
    </source>
</evidence>
<dbReference type="GO" id="GO:0030599">
    <property type="term" value="F:pectinesterase activity"/>
    <property type="evidence" value="ECO:0007669"/>
    <property type="project" value="UniProtKB-UniRule"/>
</dbReference>
<evidence type="ECO:0000256" key="1">
    <source>
        <dbReference type="ARBA" id="ARBA00005184"/>
    </source>
</evidence>
<dbReference type="InterPro" id="IPR011050">
    <property type="entry name" value="Pectin_lyase_fold/virulence"/>
</dbReference>
<keyword evidence="8" id="KW-0732">Signal</keyword>
<feature type="domain" description="Pectinesterase catalytic" evidence="9">
    <location>
        <begin position="167"/>
        <end position="298"/>
    </location>
</feature>
<organism evidence="10">
    <name type="scientific">Sitophilus oryzae</name>
    <name type="common">Rice weevil</name>
    <name type="synonym">Curculio oryzae</name>
    <dbReference type="NCBI Taxonomy" id="7048"/>
    <lineage>
        <taxon>Eukaryota</taxon>
        <taxon>Metazoa</taxon>
        <taxon>Ecdysozoa</taxon>
        <taxon>Arthropoda</taxon>
        <taxon>Hexapoda</taxon>
        <taxon>Insecta</taxon>
        <taxon>Pterygota</taxon>
        <taxon>Neoptera</taxon>
        <taxon>Endopterygota</taxon>
        <taxon>Coleoptera</taxon>
        <taxon>Polyphaga</taxon>
        <taxon>Cucujiformia</taxon>
        <taxon>Curculionidae</taxon>
        <taxon>Dryophthorinae</taxon>
        <taxon>Sitophilus</taxon>
    </lineage>
</organism>
<dbReference type="UniPathway" id="UPA00545">
    <property type="reaction ID" value="UER00823"/>
</dbReference>
<evidence type="ECO:0000256" key="8">
    <source>
        <dbReference type="RuleBase" id="RU000589"/>
    </source>
</evidence>
<gene>
    <name evidence="10" type="primary">CE8-2</name>
</gene>
<feature type="chain" id="PRO_5005128313" description="Pectinesterase" evidence="8">
    <location>
        <begin position="19"/>
        <end position="379"/>
    </location>
</feature>
<dbReference type="InterPro" id="IPR000070">
    <property type="entry name" value="Pectinesterase_cat"/>
</dbReference>
<feature type="signal peptide" evidence="8">
    <location>
        <begin position="1"/>
        <end position="18"/>
    </location>
</feature>
<accession>E7CIP8</accession>
<comment type="pathway">
    <text evidence="1 8">Glycan metabolism; pectin degradation; 2-dehydro-3-deoxy-D-gluconate from pectin: step 1/5.</text>
</comment>
<dbReference type="PROSITE" id="PS00800">
    <property type="entry name" value="PECTINESTERASE_1"/>
    <property type="match status" value="1"/>
</dbReference>
<comment type="similarity">
    <text evidence="2">Belongs to the pectinesterase family.</text>
</comment>
<evidence type="ECO:0000256" key="5">
    <source>
        <dbReference type="ARBA" id="ARBA00023085"/>
    </source>
</evidence>
<evidence type="ECO:0000256" key="4">
    <source>
        <dbReference type="ARBA" id="ARBA00022801"/>
    </source>
</evidence>
<evidence type="ECO:0000256" key="3">
    <source>
        <dbReference type="ARBA" id="ARBA00013229"/>
    </source>
</evidence>
<dbReference type="GO" id="GO:0042545">
    <property type="term" value="P:cell wall modification"/>
    <property type="evidence" value="ECO:0007669"/>
    <property type="project" value="UniProtKB-UniRule"/>
</dbReference>
<dbReference type="InterPro" id="IPR033131">
    <property type="entry name" value="Pectinesterase_Asp_AS"/>
</dbReference>
<evidence type="ECO:0000313" key="10">
    <source>
        <dbReference type="EMBL" id="ADU33260.1"/>
    </source>
</evidence>
<dbReference type="PROSITE" id="PS00503">
    <property type="entry name" value="PECTINESTERASE_2"/>
    <property type="match status" value="1"/>
</dbReference>
<comment type="catalytic activity">
    <reaction evidence="6 8">
        <text>[(1-&gt;4)-alpha-D-galacturonosyl methyl ester](n) + n H2O = [(1-&gt;4)-alpha-D-galacturonosyl](n) + n methanol + n H(+)</text>
        <dbReference type="Rhea" id="RHEA:22380"/>
        <dbReference type="Rhea" id="RHEA-COMP:14570"/>
        <dbReference type="Rhea" id="RHEA-COMP:14573"/>
        <dbReference type="ChEBI" id="CHEBI:15377"/>
        <dbReference type="ChEBI" id="CHEBI:15378"/>
        <dbReference type="ChEBI" id="CHEBI:17790"/>
        <dbReference type="ChEBI" id="CHEBI:140522"/>
        <dbReference type="ChEBI" id="CHEBI:140523"/>
        <dbReference type="EC" id="3.1.1.11"/>
    </reaction>
</comment>
<evidence type="ECO:0000259" key="9">
    <source>
        <dbReference type="Pfam" id="PF01095"/>
    </source>
</evidence>
<proteinExistence type="evidence at transcript level"/>
<dbReference type="PANTHER" id="PTHR31321:SF57">
    <property type="entry name" value="PECTINESTERASE 53-RELATED"/>
    <property type="match status" value="1"/>
</dbReference>
<dbReference type="Gene3D" id="2.160.20.10">
    <property type="entry name" value="Single-stranded right-handed beta-helix, Pectin lyase-like"/>
    <property type="match status" value="1"/>
</dbReference>
<dbReference type="AlphaFoldDB" id="E7CIP8"/>
<dbReference type="InterPro" id="IPR018040">
    <property type="entry name" value="Pectinesterase_Tyr_AS"/>
</dbReference>
<reference evidence="10" key="1">
    <citation type="journal article" date="2010" name="PLoS ONE">
        <title>Diversity of beetle genes encoding novel plant cell wall degrading enzymes.</title>
        <authorList>
            <person name="Pauchet Y."/>
            <person name="Wilkinson P."/>
            <person name="Chauhan R."/>
            <person name="Ffrench-Constant R.H."/>
        </authorList>
    </citation>
    <scope>NUCLEOTIDE SEQUENCE</scope>
    <source>
        <tissue evidence="10">Midgut</tissue>
    </source>
</reference>
<evidence type="ECO:0000256" key="2">
    <source>
        <dbReference type="ARBA" id="ARBA00008891"/>
    </source>
</evidence>
<dbReference type="EMBL" id="HM175755">
    <property type="protein sequence ID" value="ADU33260.1"/>
    <property type="molecule type" value="mRNA"/>
</dbReference>
<dbReference type="SUPFAM" id="SSF51126">
    <property type="entry name" value="Pectin lyase-like"/>
    <property type="match status" value="1"/>
</dbReference>
<feature type="active site" evidence="7">
    <location>
        <position position="240"/>
    </location>
</feature>
<dbReference type="InterPro" id="IPR012334">
    <property type="entry name" value="Pectin_lyas_fold"/>
</dbReference>
<dbReference type="OrthoDB" id="2019149at2759"/>
<keyword evidence="5 8" id="KW-0063">Aspartyl esterase</keyword>
<dbReference type="GO" id="GO:0045490">
    <property type="term" value="P:pectin catabolic process"/>
    <property type="evidence" value="ECO:0007669"/>
    <property type="project" value="UniProtKB-UniRule"/>
</dbReference>
<dbReference type="EC" id="3.1.1.11" evidence="3 8"/>
<dbReference type="PANTHER" id="PTHR31321">
    <property type="entry name" value="ACYL-COA THIOESTER HYDROLASE YBHC-RELATED"/>
    <property type="match status" value="1"/>
</dbReference>
<evidence type="ECO:0000256" key="6">
    <source>
        <dbReference type="ARBA" id="ARBA00047928"/>
    </source>
</evidence>
<dbReference type="Pfam" id="PF01095">
    <property type="entry name" value="Pectinesterase"/>
    <property type="match status" value="1"/>
</dbReference>